<sequence length="119" mass="13911">VEKDVDGRITQEEVKEIISLSASANKLSKIQDNSDEYAVLIMEELDPGNVGYIELYNLETLLLQDPSHSTNLLTNSRDLSQMLNQKLKPTKERNPLKRCKRRLDYFNEDNWKRIWVMTL</sequence>
<organism evidence="1 2">
    <name type="scientific">Datura stramonium</name>
    <name type="common">Jimsonweed</name>
    <name type="synonym">Common thornapple</name>
    <dbReference type="NCBI Taxonomy" id="4076"/>
    <lineage>
        <taxon>Eukaryota</taxon>
        <taxon>Viridiplantae</taxon>
        <taxon>Streptophyta</taxon>
        <taxon>Embryophyta</taxon>
        <taxon>Tracheophyta</taxon>
        <taxon>Spermatophyta</taxon>
        <taxon>Magnoliopsida</taxon>
        <taxon>eudicotyledons</taxon>
        <taxon>Gunneridae</taxon>
        <taxon>Pentapetalae</taxon>
        <taxon>asterids</taxon>
        <taxon>lamiids</taxon>
        <taxon>Solanales</taxon>
        <taxon>Solanaceae</taxon>
        <taxon>Solanoideae</taxon>
        <taxon>Datureae</taxon>
        <taxon>Datura</taxon>
    </lineage>
</organism>
<feature type="non-terminal residue" evidence="1">
    <location>
        <position position="1"/>
    </location>
</feature>
<protein>
    <recommendedName>
        <fullName evidence="3">EF-hand domain-containing protein</fullName>
    </recommendedName>
</protein>
<keyword evidence="2" id="KW-1185">Reference proteome</keyword>
<dbReference type="Proteomes" id="UP000823775">
    <property type="component" value="Unassembled WGS sequence"/>
</dbReference>
<name>A0ABS8WW91_DATST</name>
<evidence type="ECO:0000313" key="1">
    <source>
        <dbReference type="EMBL" id="MCE3216335.1"/>
    </source>
</evidence>
<accession>A0ABS8WW91</accession>
<proteinExistence type="predicted"/>
<evidence type="ECO:0008006" key="3">
    <source>
        <dbReference type="Google" id="ProtNLM"/>
    </source>
</evidence>
<dbReference type="SUPFAM" id="SSF47473">
    <property type="entry name" value="EF-hand"/>
    <property type="match status" value="1"/>
</dbReference>
<dbReference type="InterPro" id="IPR011992">
    <property type="entry name" value="EF-hand-dom_pair"/>
</dbReference>
<comment type="caution">
    <text evidence="1">The sequence shown here is derived from an EMBL/GenBank/DDBJ whole genome shotgun (WGS) entry which is preliminary data.</text>
</comment>
<gene>
    <name evidence="1" type="ORF">HAX54_006153</name>
</gene>
<evidence type="ECO:0000313" key="2">
    <source>
        <dbReference type="Proteomes" id="UP000823775"/>
    </source>
</evidence>
<reference evidence="1 2" key="1">
    <citation type="journal article" date="2021" name="BMC Genomics">
        <title>Datura genome reveals duplications of psychoactive alkaloid biosynthetic genes and high mutation rate following tissue culture.</title>
        <authorList>
            <person name="Rajewski A."/>
            <person name="Carter-House D."/>
            <person name="Stajich J."/>
            <person name="Litt A."/>
        </authorList>
    </citation>
    <scope>NUCLEOTIDE SEQUENCE [LARGE SCALE GENOMIC DNA]</scope>
    <source>
        <strain evidence="1">AR-01</strain>
    </source>
</reference>
<dbReference type="EMBL" id="JACEIK010013059">
    <property type="protein sequence ID" value="MCE3216335.1"/>
    <property type="molecule type" value="Genomic_DNA"/>
</dbReference>